<dbReference type="Pfam" id="PF02222">
    <property type="entry name" value="ATP-grasp"/>
    <property type="match status" value="1"/>
</dbReference>
<feature type="binding site" evidence="4">
    <location>
        <position position="109"/>
    </location>
    <ligand>
        <name>ATP</name>
        <dbReference type="ChEBI" id="CHEBI:30616"/>
    </ligand>
</feature>
<dbReference type="eggNOG" id="COG0026">
    <property type="taxonomic scope" value="Bacteria"/>
</dbReference>
<feature type="binding site" evidence="4">
    <location>
        <begin position="189"/>
        <end position="192"/>
    </location>
    <ligand>
        <name>ATP</name>
        <dbReference type="ChEBI" id="CHEBI:30616"/>
    </ligand>
</feature>
<dbReference type="PANTHER" id="PTHR11609">
    <property type="entry name" value="PURINE BIOSYNTHESIS PROTEIN 6/7, PUR6/7"/>
    <property type="match status" value="1"/>
</dbReference>
<dbReference type="KEGG" id="acm:AciX9_0027"/>
<dbReference type="GO" id="GO:0034028">
    <property type="term" value="F:5-(carboxyamino)imidazole ribonucleotide synthase activity"/>
    <property type="evidence" value="ECO:0007669"/>
    <property type="project" value="UniProtKB-UniRule"/>
</dbReference>
<evidence type="ECO:0000256" key="2">
    <source>
        <dbReference type="ARBA" id="ARBA00022755"/>
    </source>
</evidence>
<evidence type="ECO:0000256" key="5">
    <source>
        <dbReference type="RuleBase" id="RU361200"/>
    </source>
</evidence>
<dbReference type="SUPFAM" id="SSF56059">
    <property type="entry name" value="Glutathione synthetase ATP-binding domain-like"/>
    <property type="match status" value="1"/>
</dbReference>
<evidence type="ECO:0000256" key="3">
    <source>
        <dbReference type="ARBA" id="ARBA00022840"/>
    </source>
</evidence>
<dbReference type="NCBIfam" id="TIGR01161">
    <property type="entry name" value="purK"/>
    <property type="match status" value="1"/>
</dbReference>
<dbReference type="Gene3D" id="3.30.1490.20">
    <property type="entry name" value="ATP-grasp fold, A domain"/>
    <property type="match status" value="1"/>
</dbReference>
<dbReference type="Proteomes" id="UP000000343">
    <property type="component" value="Chromosome"/>
</dbReference>
<keyword evidence="2 4" id="KW-0658">Purine biosynthesis</keyword>
<evidence type="ECO:0000259" key="6">
    <source>
        <dbReference type="PROSITE" id="PS50975"/>
    </source>
</evidence>
<dbReference type="STRING" id="1198114.AciX9_0027"/>
<keyword evidence="7" id="KW-0456">Lyase</keyword>
<dbReference type="EC" id="6.3.4.18" evidence="4 5"/>
<dbReference type="AlphaFoldDB" id="E8X458"/>
<feature type="binding site" evidence="4">
    <location>
        <position position="148"/>
    </location>
    <ligand>
        <name>ATP</name>
        <dbReference type="ChEBI" id="CHEBI:30616"/>
    </ligand>
</feature>
<comment type="catalytic activity">
    <reaction evidence="4 5">
        <text>5-amino-1-(5-phospho-beta-D-ribosyl)imidazole + hydrogencarbonate + ATP = 5-carboxyamino-1-(5-phospho-D-ribosyl)imidazole + ADP + phosphate + 2 H(+)</text>
        <dbReference type="Rhea" id="RHEA:19317"/>
        <dbReference type="ChEBI" id="CHEBI:15378"/>
        <dbReference type="ChEBI" id="CHEBI:17544"/>
        <dbReference type="ChEBI" id="CHEBI:30616"/>
        <dbReference type="ChEBI" id="CHEBI:43474"/>
        <dbReference type="ChEBI" id="CHEBI:58730"/>
        <dbReference type="ChEBI" id="CHEBI:137981"/>
        <dbReference type="ChEBI" id="CHEBI:456216"/>
        <dbReference type="EC" id="6.3.4.18"/>
    </reaction>
</comment>
<dbReference type="HAMAP" id="MF_01928">
    <property type="entry name" value="PurK"/>
    <property type="match status" value="1"/>
</dbReference>
<dbReference type="GO" id="GO:0006189">
    <property type="term" value="P:'de novo' IMP biosynthetic process"/>
    <property type="evidence" value="ECO:0007669"/>
    <property type="project" value="UniProtKB-UniRule"/>
</dbReference>
<comment type="subunit">
    <text evidence="4 5">Homodimer.</text>
</comment>
<dbReference type="SUPFAM" id="SSF52440">
    <property type="entry name" value="PreATP-grasp domain"/>
    <property type="match status" value="1"/>
</dbReference>
<comment type="pathway">
    <text evidence="4 5">Purine metabolism; IMP biosynthesis via de novo pathway; 5-amino-1-(5-phospho-D-ribosyl)imidazole-4-carboxylate from 5-amino-1-(5-phospho-D-ribosyl)imidazole (N5-CAIR route): step 1/2.</text>
</comment>
<feature type="domain" description="ATP-grasp" evidence="6">
    <location>
        <begin position="113"/>
        <end position="304"/>
    </location>
</feature>
<dbReference type="GO" id="GO:0046872">
    <property type="term" value="F:metal ion binding"/>
    <property type="evidence" value="ECO:0007669"/>
    <property type="project" value="InterPro"/>
</dbReference>
<dbReference type="NCBIfam" id="NF004679">
    <property type="entry name" value="PRK06019.1-5"/>
    <property type="match status" value="1"/>
</dbReference>
<comment type="similarity">
    <text evidence="4 5">Belongs to the PurK/PurT family.</text>
</comment>
<dbReference type="InterPro" id="IPR013815">
    <property type="entry name" value="ATP_grasp_subdomain_1"/>
</dbReference>
<dbReference type="HOGENOM" id="CLU_011534_0_1_0"/>
<comment type="function">
    <text evidence="5">Catalyzes the ATP-dependent conversion of 5-aminoimidazole ribonucleotide (AIR) and HCO(3)- to N5-carboxyaminoimidazole ribonucleotide (N5-CAIR).</text>
</comment>
<dbReference type="RefSeq" id="WP_013578447.1">
    <property type="nucleotide sequence ID" value="NC_015064.1"/>
</dbReference>
<keyword evidence="4 5" id="KW-0436">Ligase</keyword>
<dbReference type="EMBL" id="CP002480">
    <property type="protein sequence ID" value="ADW67118.1"/>
    <property type="molecule type" value="Genomic_DNA"/>
</dbReference>
<dbReference type="Pfam" id="PF22660">
    <property type="entry name" value="RS_preATP-grasp-like"/>
    <property type="match status" value="1"/>
</dbReference>
<gene>
    <name evidence="4 5" type="primary">purK</name>
    <name evidence="7" type="ordered locus">AciX9_0027</name>
</gene>
<sequence length="388" mass="41686">MKAGTPLLPGATIGIFGGGQLGRMMAMAARGMGYRILVLDPDPGCPARFIVDGCIEAGWDDSRGAAMLARGCDVVTLEIEQIGERSMASAATFCPVRPGGAMLAIIQDRIEQKNWLTKHGFPVGEFRAVRSLDETRAAIAELGRCFCKSATGGYDGRGQGKVGFSAEPVTEADVLGAWEALGEGPGVVEKAVHLEREISVMVARSPRGEVKVYPAAWNHHENQILDWSVIPAPIPPSMEAEAREIAYEIADTFQLEGLLAVEMFITQDGELLINELAPRPHNSYHESERACVTSQFEQAIRAVCDLPLGDVEVVQPAAIANLLGDLWLNPDGSAREVCFDKALAVPGVALHLYEKLKPRKGRKMGHLSAIGATAEQAIERVLRAKAAL</sequence>
<feature type="binding site" evidence="4">
    <location>
        <begin position="153"/>
        <end position="159"/>
    </location>
    <ligand>
        <name>ATP</name>
        <dbReference type="ChEBI" id="CHEBI:30616"/>
    </ligand>
</feature>
<dbReference type="UniPathway" id="UPA00074">
    <property type="reaction ID" value="UER00942"/>
</dbReference>
<dbReference type="GO" id="GO:0004638">
    <property type="term" value="F:phosphoribosylaminoimidazole carboxylase activity"/>
    <property type="evidence" value="ECO:0007669"/>
    <property type="project" value="InterPro"/>
</dbReference>
<keyword evidence="8" id="KW-1185">Reference proteome</keyword>
<feature type="binding site" evidence="4">
    <location>
        <begin position="274"/>
        <end position="275"/>
    </location>
    <ligand>
        <name>ATP</name>
        <dbReference type="ChEBI" id="CHEBI:30616"/>
    </ligand>
</feature>
<dbReference type="Pfam" id="PF17769">
    <property type="entry name" value="PurK_C"/>
    <property type="match status" value="1"/>
</dbReference>
<evidence type="ECO:0000256" key="1">
    <source>
        <dbReference type="ARBA" id="ARBA00022741"/>
    </source>
</evidence>
<dbReference type="InterPro" id="IPR005875">
    <property type="entry name" value="PurK"/>
</dbReference>
<feature type="binding site" evidence="4">
    <location>
        <position position="197"/>
    </location>
    <ligand>
        <name>ATP</name>
        <dbReference type="ChEBI" id="CHEBI:30616"/>
    </ligand>
</feature>
<dbReference type="GO" id="GO:0005829">
    <property type="term" value="C:cytosol"/>
    <property type="evidence" value="ECO:0007669"/>
    <property type="project" value="TreeGrafter"/>
</dbReference>
<evidence type="ECO:0000256" key="4">
    <source>
        <dbReference type="HAMAP-Rule" id="MF_01928"/>
    </source>
</evidence>
<evidence type="ECO:0000313" key="8">
    <source>
        <dbReference type="Proteomes" id="UP000000343"/>
    </source>
</evidence>
<feature type="binding site" evidence="4">
    <location>
        <position position="220"/>
    </location>
    <ligand>
        <name>ATP</name>
        <dbReference type="ChEBI" id="CHEBI:30616"/>
    </ligand>
</feature>
<dbReference type="InterPro" id="IPR016185">
    <property type="entry name" value="PreATP-grasp_dom_sf"/>
</dbReference>
<dbReference type="Gene3D" id="3.40.50.20">
    <property type="match status" value="1"/>
</dbReference>
<dbReference type="SUPFAM" id="SSF51246">
    <property type="entry name" value="Rudiment single hybrid motif"/>
    <property type="match status" value="1"/>
</dbReference>
<evidence type="ECO:0000313" key="7">
    <source>
        <dbReference type="EMBL" id="ADW67118.1"/>
    </source>
</evidence>
<dbReference type="InterPro" id="IPR011054">
    <property type="entry name" value="Rudment_hybrid_motif"/>
</dbReference>
<dbReference type="InterPro" id="IPR054350">
    <property type="entry name" value="PurT/PurK_preATP-grasp"/>
</dbReference>
<dbReference type="PROSITE" id="PS50975">
    <property type="entry name" value="ATP_GRASP"/>
    <property type="match status" value="1"/>
</dbReference>
<name>E8X458_GRATM</name>
<dbReference type="InterPro" id="IPR040686">
    <property type="entry name" value="PurK_C"/>
</dbReference>
<dbReference type="PaxDb" id="1198114-AciX9_0027"/>
<organism evidence="8">
    <name type="scientific">Granulicella tundricola (strain ATCC BAA-1859 / DSM 23138 / MP5ACTX9)</name>
    <dbReference type="NCBI Taxonomy" id="1198114"/>
    <lineage>
        <taxon>Bacteria</taxon>
        <taxon>Pseudomonadati</taxon>
        <taxon>Acidobacteriota</taxon>
        <taxon>Terriglobia</taxon>
        <taxon>Terriglobales</taxon>
        <taxon>Acidobacteriaceae</taxon>
        <taxon>Granulicella</taxon>
    </lineage>
</organism>
<keyword evidence="3 4" id="KW-0067">ATP-binding</keyword>
<proteinExistence type="inferred from homology"/>
<reference evidence="8" key="1">
    <citation type="submission" date="2011-01" db="EMBL/GenBank/DDBJ databases">
        <title>Complete sequence of chromosome of Acidobacterium sp. MP5ACTX9.</title>
        <authorList>
            <consortium name="US DOE Joint Genome Institute"/>
            <person name="Lucas S."/>
            <person name="Copeland A."/>
            <person name="Lapidus A."/>
            <person name="Cheng J.-F."/>
            <person name="Goodwin L."/>
            <person name="Pitluck S."/>
            <person name="Teshima H."/>
            <person name="Detter J.C."/>
            <person name="Han C."/>
            <person name="Tapia R."/>
            <person name="Land M."/>
            <person name="Hauser L."/>
            <person name="Kyrpides N."/>
            <person name="Ivanova N."/>
            <person name="Ovchinnikova G."/>
            <person name="Pagani I."/>
            <person name="Rawat S.R."/>
            <person name="Mannisto M."/>
            <person name="Haggblom M.M."/>
            <person name="Woyke T."/>
        </authorList>
    </citation>
    <scope>NUCLEOTIDE SEQUENCE [LARGE SCALE GENOMIC DNA]</scope>
    <source>
        <strain evidence="8">MP5ACTX9</strain>
    </source>
</reference>
<dbReference type="OrthoDB" id="9804625at2"/>
<dbReference type="InterPro" id="IPR011761">
    <property type="entry name" value="ATP-grasp"/>
</dbReference>
<dbReference type="InterPro" id="IPR003135">
    <property type="entry name" value="ATP-grasp_carboxylate-amine"/>
</dbReference>
<comment type="function">
    <text evidence="4">Catalyzes the ATP-dependent conversion of 5-aminoimidazole ribonucleotide (AIR) and HCO(3)(-) to N5-carboxyaminoimidazole ribonucleotide (N5-CAIR).</text>
</comment>
<dbReference type="PANTHER" id="PTHR11609:SF5">
    <property type="entry name" value="PHOSPHORIBOSYLAMINOIMIDAZOLE CARBOXYLASE"/>
    <property type="match status" value="1"/>
</dbReference>
<protein>
    <recommendedName>
        <fullName evidence="4 5">N5-carboxyaminoimidazole ribonucleotide synthase</fullName>
        <shortName evidence="4 5">N5-CAIR synthase</shortName>
        <ecNumber evidence="4 5">6.3.4.18</ecNumber>
    </recommendedName>
    <alternativeName>
        <fullName evidence="4 5">5-(carboxyamino)imidazole ribonucleotide synthetase</fullName>
    </alternativeName>
</protein>
<keyword evidence="1 4" id="KW-0547">Nucleotide-binding</keyword>
<accession>E8X458</accession>
<dbReference type="GO" id="GO:0005524">
    <property type="term" value="F:ATP binding"/>
    <property type="evidence" value="ECO:0007669"/>
    <property type="project" value="UniProtKB-UniRule"/>
</dbReference>
<dbReference type="Gene3D" id="3.30.470.20">
    <property type="entry name" value="ATP-grasp fold, B domain"/>
    <property type="match status" value="1"/>
</dbReference>